<dbReference type="Proteomes" id="UP001233172">
    <property type="component" value="Unassembled WGS sequence"/>
</dbReference>
<protein>
    <submittedName>
        <fullName evidence="1">Uncharacterized protein</fullName>
    </submittedName>
</protein>
<gene>
    <name evidence="1" type="ORF">Bpfe_015570</name>
</gene>
<comment type="caution">
    <text evidence="1">The sequence shown here is derived from an EMBL/GenBank/DDBJ whole genome shotgun (WGS) entry which is preliminary data.</text>
</comment>
<reference evidence="1" key="2">
    <citation type="submission" date="2023-04" db="EMBL/GenBank/DDBJ databases">
        <authorList>
            <person name="Bu L."/>
            <person name="Lu L."/>
            <person name="Laidemitt M.R."/>
            <person name="Zhang S.M."/>
            <person name="Mutuku M."/>
            <person name="Mkoji G."/>
            <person name="Steinauer M."/>
            <person name="Loker E.S."/>
        </authorList>
    </citation>
    <scope>NUCLEOTIDE SEQUENCE</scope>
    <source>
        <strain evidence="1">KasaAsao</strain>
        <tissue evidence="1">Whole Snail</tissue>
    </source>
</reference>
<evidence type="ECO:0000313" key="1">
    <source>
        <dbReference type="EMBL" id="KAK0054994.1"/>
    </source>
</evidence>
<keyword evidence="2" id="KW-1185">Reference proteome</keyword>
<proteinExistence type="predicted"/>
<accession>A0AAD8F9H5</accession>
<name>A0AAD8F9H5_BIOPF</name>
<dbReference type="EMBL" id="JASAOG010000073">
    <property type="protein sequence ID" value="KAK0054994.1"/>
    <property type="molecule type" value="Genomic_DNA"/>
</dbReference>
<organism evidence="1 2">
    <name type="scientific">Biomphalaria pfeifferi</name>
    <name type="common">Bloodfluke planorb</name>
    <name type="synonym">Freshwater snail</name>
    <dbReference type="NCBI Taxonomy" id="112525"/>
    <lineage>
        <taxon>Eukaryota</taxon>
        <taxon>Metazoa</taxon>
        <taxon>Spiralia</taxon>
        <taxon>Lophotrochozoa</taxon>
        <taxon>Mollusca</taxon>
        <taxon>Gastropoda</taxon>
        <taxon>Heterobranchia</taxon>
        <taxon>Euthyneura</taxon>
        <taxon>Panpulmonata</taxon>
        <taxon>Hygrophila</taxon>
        <taxon>Lymnaeoidea</taxon>
        <taxon>Planorbidae</taxon>
        <taxon>Biomphalaria</taxon>
    </lineage>
</organism>
<reference evidence="1" key="1">
    <citation type="journal article" date="2023" name="PLoS Negl. Trop. Dis.">
        <title>A genome sequence for Biomphalaria pfeifferi, the major vector snail for the human-infecting parasite Schistosoma mansoni.</title>
        <authorList>
            <person name="Bu L."/>
            <person name="Lu L."/>
            <person name="Laidemitt M.R."/>
            <person name="Zhang S.M."/>
            <person name="Mutuku M."/>
            <person name="Mkoji G."/>
            <person name="Steinauer M."/>
            <person name="Loker E.S."/>
        </authorList>
    </citation>
    <scope>NUCLEOTIDE SEQUENCE</scope>
    <source>
        <strain evidence="1">KasaAsao</strain>
    </source>
</reference>
<sequence>MICNIMRSMMWNKVDESVLQVEGQIDQSDKIVSQAKGGINSLGKEQLPGQDCGCTNSGDGGAGDWSAVCDCVVGKSGGMTFRTRNVTTIAGRSQWDIQNWKRN</sequence>
<dbReference type="AlphaFoldDB" id="A0AAD8F9H5"/>
<evidence type="ECO:0000313" key="2">
    <source>
        <dbReference type="Proteomes" id="UP001233172"/>
    </source>
</evidence>